<organism evidence="2 3">
    <name type="scientific">Tegillarca granosa</name>
    <name type="common">Malaysian cockle</name>
    <name type="synonym">Anadara granosa</name>
    <dbReference type="NCBI Taxonomy" id="220873"/>
    <lineage>
        <taxon>Eukaryota</taxon>
        <taxon>Metazoa</taxon>
        <taxon>Spiralia</taxon>
        <taxon>Lophotrochozoa</taxon>
        <taxon>Mollusca</taxon>
        <taxon>Bivalvia</taxon>
        <taxon>Autobranchia</taxon>
        <taxon>Pteriomorphia</taxon>
        <taxon>Arcoida</taxon>
        <taxon>Arcoidea</taxon>
        <taxon>Arcidae</taxon>
        <taxon>Tegillarca</taxon>
    </lineage>
</organism>
<evidence type="ECO:0000313" key="3">
    <source>
        <dbReference type="Proteomes" id="UP001217089"/>
    </source>
</evidence>
<feature type="compositionally biased region" description="Polar residues" evidence="1">
    <location>
        <begin position="181"/>
        <end position="195"/>
    </location>
</feature>
<reference evidence="2 3" key="1">
    <citation type="submission" date="2022-12" db="EMBL/GenBank/DDBJ databases">
        <title>Chromosome-level genome of Tegillarca granosa.</title>
        <authorList>
            <person name="Kim J."/>
        </authorList>
    </citation>
    <scope>NUCLEOTIDE SEQUENCE [LARGE SCALE GENOMIC DNA]</scope>
    <source>
        <strain evidence="2">Teg-2019</strain>
        <tissue evidence="2">Adductor muscle</tissue>
    </source>
</reference>
<feature type="region of interest" description="Disordered" evidence="1">
    <location>
        <begin position="1"/>
        <end position="45"/>
    </location>
</feature>
<gene>
    <name evidence="2" type="ORF">KUTeg_001475</name>
</gene>
<keyword evidence="3" id="KW-1185">Reference proteome</keyword>
<comment type="caution">
    <text evidence="2">The sequence shown here is derived from an EMBL/GenBank/DDBJ whole genome shotgun (WGS) entry which is preliminary data.</text>
</comment>
<evidence type="ECO:0000313" key="2">
    <source>
        <dbReference type="EMBL" id="KAJ8319888.1"/>
    </source>
</evidence>
<dbReference type="Proteomes" id="UP001217089">
    <property type="component" value="Unassembled WGS sequence"/>
</dbReference>
<name>A0ABQ9FW09_TEGGR</name>
<feature type="compositionally biased region" description="Polar residues" evidence="1">
    <location>
        <begin position="351"/>
        <end position="367"/>
    </location>
</feature>
<accession>A0ABQ9FW09</accession>
<evidence type="ECO:0000256" key="1">
    <source>
        <dbReference type="SAM" id="MobiDB-lite"/>
    </source>
</evidence>
<proteinExistence type="predicted"/>
<feature type="compositionally biased region" description="Low complexity" evidence="1">
    <location>
        <begin position="196"/>
        <end position="211"/>
    </location>
</feature>
<feature type="compositionally biased region" description="Polar residues" evidence="1">
    <location>
        <begin position="283"/>
        <end position="292"/>
    </location>
</feature>
<dbReference type="EMBL" id="JARBDR010000141">
    <property type="protein sequence ID" value="KAJ8319888.1"/>
    <property type="molecule type" value="Genomic_DNA"/>
</dbReference>
<protein>
    <submittedName>
        <fullName evidence="2">Uncharacterized protein</fullName>
    </submittedName>
</protein>
<feature type="compositionally biased region" description="Polar residues" evidence="1">
    <location>
        <begin position="1"/>
        <end position="10"/>
    </location>
</feature>
<feature type="region of interest" description="Disordered" evidence="1">
    <location>
        <begin position="283"/>
        <end position="307"/>
    </location>
</feature>
<feature type="region of interest" description="Disordered" evidence="1">
    <location>
        <begin position="167"/>
        <end position="224"/>
    </location>
</feature>
<feature type="region of interest" description="Disordered" evidence="1">
    <location>
        <begin position="348"/>
        <end position="368"/>
    </location>
</feature>
<sequence>MPRPKSTSNIESHRLDLPTGGIDPLSSHESLELPTTPKFRKSRFDEDTSMVVNRVPNKSVEDVKHAGEHVQPHFQLPLQLPDVLDNTRQQTWDLGDLNVTSGNSSHSSHTSSCFGVIKDLSVSNIHVDEEDKTKDFQSKNLNLLMHETRHHNNSRGVLAANTPDEDSNAFLFMSPADSDPSGYTDSRNQPPSSRHQAWGGQEQAWGGSEQAWGGHQQSCSDQPKFEDKVESWYNRTDDLHSNLVGSRHDDRCGHPYSSGNDLLQMAENLVQMTSAMQTELTTSSGAVGSKQTDSVKHPPLLQTDNDTYDKRSKISHQQTIGLYPVHGSAGQTDLSDWSFQKVDHTYDQNKETSNIESDPFDNSAQDQTKYDSDIGQHINYTELLSNLCSSGIEAESPDQTSVDDITCSSSNIQDVENEDFTVSNSGALSDSNNTEEDIFTGRGQCDETVGPSQNNVNQGEIEDQVEDNNDDGVSSQDLVFPSSFLQQLTGQFGDLQEDDNPGYFV</sequence>